<dbReference type="SUPFAM" id="SSF89796">
    <property type="entry name" value="CoA-transferase family III (CaiB/BaiF)"/>
    <property type="match status" value="1"/>
</dbReference>
<gene>
    <name evidence="1" type="ORF">CCO03_09280</name>
</gene>
<dbReference type="PANTHER" id="PTHR48228:SF5">
    <property type="entry name" value="ALPHA-METHYLACYL-COA RACEMASE"/>
    <property type="match status" value="1"/>
</dbReference>
<dbReference type="Proteomes" id="UP000196138">
    <property type="component" value="Chromosome"/>
</dbReference>
<reference evidence="1 2" key="1">
    <citation type="submission" date="2017-05" db="EMBL/GenBank/DDBJ databases">
        <authorList>
            <person name="Song R."/>
            <person name="Chenine A.L."/>
            <person name="Ruprecht R.M."/>
        </authorList>
    </citation>
    <scope>NUCLEOTIDE SEQUENCE [LARGE SCALE GENOMIC DNA]</scope>
    <source>
        <strain evidence="1 2">DSM 26136</strain>
    </source>
</reference>
<accession>A0A1Y0EMG5</accession>
<dbReference type="InterPro" id="IPR023606">
    <property type="entry name" value="CoA-Trfase_III_dom_1_sf"/>
</dbReference>
<dbReference type="Pfam" id="PF02515">
    <property type="entry name" value="CoA_transf_3"/>
    <property type="match status" value="1"/>
</dbReference>
<proteinExistence type="predicted"/>
<protein>
    <submittedName>
        <fullName evidence="1">CoA transferase</fullName>
    </submittedName>
</protein>
<evidence type="ECO:0000313" key="1">
    <source>
        <dbReference type="EMBL" id="ARU04845.1"/>
    </source>
</evidence>
<evidence type="ECO:0000313" key="2">
    <source>
        <dbReference type="Proteomes" id="UP000196138"/>
    </source>
</evidence>
<keyword evidence="1" id="KW-0808">Transferase</keyword>
<name>A0A1Y0EMG5_9BURK</name>
<keyword evidence="2" id="KW-1185">Reference proteome</keyword>
<dbReference type="InterPro" id="IPR044855">
    <property type="entry name" value="CoA-Trfase_III_dom3_sf"/>
</dbReference>
<dbReference type="Gene3D" id="3.30.1540.10">
    <property type="entry name" value="formyl-coa transferase, domain 3"/>
    <property type="match status" value="1"/>
</dbReference>
<dbReference type="PANTHER" id="PTHR48228">
    <property type="entry name" value="SUCCINYL-COA--D-CITRAMALATE COA-TRANSFERASE"/>
    <property type="match status" value="1"/>
</dbReference>
<dbReference type="RefSeq" id="WP_087280218.1">
    <property type="nucleotide sequence ID" value="NZ_CP021455.1"/>
</dbReference>
<dbReference type="Gene3D" id="3.40.50.10540">
    <property type="entry name" value="Crotonobetainyl-coa:carnitine coa-transferase, domain 1"/>
    <property type="match status" value="1"/>
</dbReference>
<dbReference type="AlphaFoldDB" id="A0A1Y0EMG5"/>
<dbReference type="InterPro" id="IPR050509">
    <property type="entry name" value="CoA-transferase_III"/>
</dbReference>
<sequence>MKVLSSVKVLEIGGIGPGPFCAMHLADLGADVISVVRQPGGTPPITGPVLNRGKRSVFADLKTPEGKALVLSLCETADVLIEGMRPGVMERLGLGPKECQAKNPKLVYARMTGWGQTGPLAPAAGHDTNYVSVSGALWGSSPAEARPVTPFTLAGDIMGGALYLAIGIVSGVLSARETGQGQVVDAAIVDGSAHAMNLMLSARKKGIVADKRGDSMYDSSPFYDTYVAGDGRFVTLGAIEPQFYALLLDKLNLKQDPDFGTDQWDKAAWPKRRERLIALFKSQPATHWQALLEGTDVCFGVVQSPLESAEHPHMKARGVYLTHEGQFQAAPAPRFGDAAYAPGPICADGAHTQDVLAAVAAKGQVWR</sequence>
<dbReference type="EMBL" id="CP021455">
    <property type="protein sequence ID" value="ARU04845.1"/>
    <property type="molecule type" value="Genomic_DNA"/>
</dbReference>
<dbReference type="InterPro" id="IPR003673">
    <property type="entry name" value="CoA-Trfase_fam_III"/>
</dbReference>
<dbReference type="KEGG" id="cser:CCO03_09280"/>
<organism evidence="1 2">
    <name type="scientific">Comamonas serinivorans</name>
    <dbReference type="NCBI Taxonomy" id="1082851"/>
    <lineage>
        <taxon>Bacteria</taxon>
        <taxon>Pseudomonadati</taxon>
        <taxon>Pseudomonadota</taxon>
        <taxon>Betaproteobacteria</taxon>
        <taxon>Burkholderiales</taxon>
        <taxon>Comamonadaceae</taxon>
        <taxon>Comamonas</taxon>
    </lineage>
</organism>
<dbReference type="GO" id="GO:0016740">
    <property type="term" value="F:transferase activity"/>
    <property type="evidence" value="ECO:0007669"/>
    <property type="project" value="UniProtKB-KW"/>
</dbReference>
<dbReference type="OrthoDB" id="5294844at2"/>